<dbReference type="AlphaFoldDB" id="A0A818R4B8"/>
<dbReference type="PROSITE" id="PS00518">
    <property type="entry name" value="ZF_RING_1"/>
    <property type="match status" value="1"/>
</dbReference>
<evidence type="ECO:0000256" key="6">
    <source>
        <dbReference type="ARBA" id="ARBA00022723"/>
    </source>
</evidence>
<dbReference type="Pfam" id="PF13920">
    <property type="entry name" value="zf-C3HC4_3"/>
    <property type="match status" value="1"/>
</dbReference>
<evidence type="ECO:0000256" key="13">
    <source>
        <dbReference type="SAM" id="Phobius"/>
    </source>
</evidence>
<feature type="region of interest" description="Disordered" evidence="12">
    <location>
        <begin position="99"/>
        <end position="119"/>
    </location>
</feature>
<dbReference type="InterPro" id="IPR013083">
    <property type="entry name" value="Znf_RING/FYVE/PHD"/>
</dbReference>
<keyword evidence="10 13" id="KW-0472">Membrane</keyword>
<evidence type="ECO:0000256" key="2">
    <source>
        <dbReference type="ARBA" id="ARBA00004308"/>
    </source>
</evidence>
<evidence type="ECO:0000313" key="20">
    <source>
        <dbReference type="Proteomes" id="UP000663823"/>
    </source>
</evidence>
<keyword evidence="5" id="KW-0808">Transferase</keyword>
<evidence type="ECO:0000256" key="5">
    <source>
        <dbReference type="ARBA" id="ARBA00022679"/>
    </source>
</evidence>
<protein>
    <recommendedName>
        <fullName evidence="4">RING-type E3 ubiquitin transferase</fullName>
        <ecNumber evidence="4">2.3.2.27</ecNumber>
    </recommendedName>
</protein>
<dbReference type="EMBL" id="CAJOBE010001865">
    <property type="protein sequence ID" value="CAF3780818.1"/>
    <property type="molecule type" value="Genomic_DNA"/>
</dbReference>
<comment type="subcellular location">
    <subcellularLocation>
        <location evidence="2">Endomembrane system</location>
    </subcellularLocation>
</comment>
<evidence type="ECO:0000256" key="11">
    <source>
        <dbReference type="PROSITE-ProRule" id="PRU00175"/>
    </source>
</evidence>
<keyword evidence="7 11" id="KW-0863">Zinc-finger</keyword>
<evidence type="ECO:0000256" key="8">
    <source>
        <dbReference type="ARBA" id="ARBA00022786"/>
    </source>
</evidence>
<dbReference type="EMBL" id="CAJOAX010000762">
    <property type="protein sequence ID" value="CAF3646717.1"/>
    <property type="molecule type" value="Genomic_DNA"/>
</dbReference>
<dbReference type="EMBL" id="CAJNOT010001648">
    <property type="protein sequence ID" value="CAF1230497.1"/>
    <property type="molecule type" value="Genomic_DNA"/>
</dbReference>
<evidence type="ECO:0000259" key="14">
    <source>
        <dbReference type="PROSITE" id="PS50089"/>
    </source>
</evidence>
<dbReference type="Proteomes" id="UP000663874">
    <property type="component" value="Unassembled WGS sequence"/>
</dbReference>
<evidence type="ECO:0000256" key="1">
    <source>
        <dbReference type="ARBA" id="ARBA00000900"/>
    </source>
</evidence>
<dbReference type="GO" id="GO:0008270">
    <property type="term" value="F:zinc ion binding"/>
    <property type="evidence" value="ECO:0007669"/>
    <property type="project" value="UniProtKB-KW"/>
</dbReference>
<evidence type="ECO:0000256" key="12">
    <source>
        <dbReference type="SAM" id="MobiDB-lite"/>
    </source>
</evidence>
<accession>A0A818R4B8</accession>
<dbReference type="Proteomes" id="UP000663823">
    <property type="component" value="Unassembled WGS sequence"/>
</dbReference>
<dbReference type="InterPro" id="IPR045103">
    <property type="entry name" value="RNF5/RNF185-like"/>
</dbReference>
<evidence type="ECO:0000256" key="4">
    <source>
        <dbReference type="ARBA" id="ARBA00012483"/>
    </source>
</evidence>
<dbReference type="PANTHER" id="PTHR12313">
    <property type="entry name" value="E3 UBIQUITIN-PROTEIN LIGASE RNF5-RELATED"/>
    <property type="match status" value="1"/>
</dbReference>
<evidence type="ECO:0000256" key="7">
    <source>
        <dbReference type="ARBA" id="ARBA00022771"/>
    </source>
</evidence>
<sequence length="197" mass="21859">MASTERISTDNNNNNTTSSSSSSSSDHNDEKKTSSNHDKESGFECNICLETAHNAVLSLCGHLFCWPCIHQWLETRAHNPTCPVCKSSISREKLIPIYGRNAPQTDPRDTIPPRPAGTRQEARQNRSFGFGEGVNFQMSFGVGAFPFGLFQTTLATNNTNHTYDLPPPGTPERYQHELLSRVFLGIALAVILFIIFN</sequence>
<dbReference type="PROSITE" id="PS50089">
    <property type="entry name" value="ZF_RING_2"/>
    <property type="match status" value="1"/>
</dbReference>
<dbReference type="EMBL" id="CAJNOO010002440">
    <property type="protein sequence ID" value="CAF1268398.1"/>
    <property type="molecule type" value="Genomic_DNA"/>
</dbReference>
<comment type="pathway">
    <text evidence="3">Protein modification; protein ubiquitination.</text>
</comment>
<evidence type="ECO:0000313" key="17">
    <source>
        <dbReference type="EMBL" id="CAF3646717.1"/>
    </source>
</evidence>
<evidence type="ECO:0000313" key="16">
    <source>
        <dbReference type="EMBL" id="CAF1268398.1"/>
    </source>
</evidence>
<keyword evidence="9" id="KW-0862">Zinc</keyword>
<evidence type="ECO:0000313" key="18">
    <source>
        <dbReference type="EMBL" id="CAF3765908.1"/>
    </source>
</evidence>
<dbReference type="InterPro" id="IPR017907">
    <property type="entry name" value="Znf_RING_CS"/>
</dbReference>
<keyword evidence="8" id="KW-0833">Ubl conjugation pathway</keyword>
<dbReference type="GO" id="GO:0016567">
    <property type="term" value="P:protein ubiquitination"/>
    <property type="evidence" value="ECO:0007669"/>
    <property type="project" value="UniProtKB-UniPathway"/>
</dbReference>
<keyword evidence="6" id="KW-0479">Metal-binding</keyword>
<evidence type="ECO:0000256" key="9">
    <source>
        <dbReference type="ARBA" id="ARBA00022833"/>
    </source>
</evidence>
<dbReference type="EC" id="2.3.2.27" evidence="4"/>
<gene>
    <name evidence="19" type="ORF">FNK824_LOCUS13902</name>
    <name evidence="18" type="ORF">JBS370_LOCUS13397</name>
    <name evidence="17" type="ORF">OTI717_LOCUS9138</name>
    <name evidence="16" type="ORF">RFH988_LOCUS28054</name>
    <name evidence="15" type="ORF">ZHD862_LOCUS24343</name>
</gene>
<keyword evidence="13" id="KW-1133">Transmembrane helix</keyword>
<feature type="compositionally biased region" description="Basic and acidic residues" evidence="12">
    <location>
        <begin position="26"/>
        <end position="40"/>
    </location>
</feature>
<reference evidence="17" key="1">
    <citation type="submission" date="2021-02" db="EMBL/GenBank/DDBJ databases">
        <authorList>
            <person name="Nowell W R."/>
        </authorList>
    </citation>
    <scope>NUCLEOTIDE SEQUENCE</scope>
</reference>
<dbReference type="OrthoDB" id="302966at2759"/>
<dbReference type="Proteomes" id="UP000663864">
    <property type="component" value="Unassembled WGS sequence"/>
</dbReference>
<dbReference type="FunFam" id="3.30.40.10:FF:000062">
    <property type="entry name" value="E3 ubiquitin-protein ligase RNF185"/>
    <property type="match status" value="1"/>
</dbReference>
<evidence type="ECO:0000256" key="10">
    <source>
        <dbReference type="ARBA" id="ARBA00023136"/>
    </source>
</evidence>
<dbReference type="GO" id="GO:0005783">
    <property type="term" value="C:endoplasmic reticulum"/>
    <property type="evidence" value="ECO:0007669"/>
    <property type="project" value="InterPro"/>
</dbReference>
<dbReference type="SUPFAM" id="SSF57850">
    <property type="entry name" value="RING/U-box"/>
    <property type="match status" value="1"/>
</dbReference>
<dbReference type="UniPathway" id="UPA00143"/>
<evidence type="ECO:0000313" key="15">
    <source>
        <dbReference type="EMBL" id="CAF1230497.1"/>
    </source>
</evidence>
<feature type="transmembrane region" description="Helical" evidence="13">
    <location>
        <begin position="178"/>
        <end position="196"/>
    </location>
</feature>
<dbReference type="SMART" id="SM00184">
    <property type="entry name" value="RING"/>
    <property type="match status" value="1"/>
</dbReference>
<feature type="compositionally biased region" description="Low complexity" evidence="12">
    <location>
        <begin position="9"/>
        <end position="25"/>
    </location>
</feature>
<dbReference type="EMBL" id="CAJOBD010001144">
    <property type="protein sequence ID" value="CAF3765908.1"/>
    <property type="molecule type" value="Genomic_DNA"/>
</dbReference>
<dbReference type="Proteomes" id="UP000663836">
    <property type="component" value="Unassembled WGS sequence"/>
</dbReference>
<evidence type="ECO:0000256" key="3">
    <source>
        <dbReference type="ARBA" id="ARBA00004906"/>
    </source>
</evidence>
<keyword evidence="13" id="KW-0812">Transmembrane</keyword>
<proteinExistence type="predicted"/>
<feature type="domain" description="RING-type" evidence="14">
    <location>
        <begin position="45"/>
        <end position="86"/>
    </location>
</feature>
<dbReference type="Proteomes" id="UP000663882">
    <property type="component" value="Unassembled WGS sequence"/>
</dbReference>
<feature type="region of interest" description="Disordered" evidence="12">
    <location>
        <begin position="1"/>
        <end position="40"/>
    </location>
</feature>
<evidence type="ECO:0000313" key="19">
    <source>
        <dbReference type="EMBL" id="CAF3780818.1"/>
    </source>
</evidence>
<dbReference type="GO" id="GO:0061630">
    <property type="term" value="F:ubiquitin protein ligase activity"/>
    <property type="evidence" value="ECO:0007669"/>
    <property type="project" value="UniProtKB-EC"/>
</dbReference>
<name>A0A818R4B8_9BILA</name>
<organism evidence="17 20">
    <name type="scientific">Rotaria sordida</name>
    <dbReference type="NCBI Taxonomy" id="392033"/>
    <lineage>
        <taxon>Eukaryota</taxon>
        <taxon>Metazoa</taxon>
        <taxon>Spiralia</taxon>
        <taxon>Gnathifera</taxon>
        <taxon>Rotifera</taxon>
        <taxon>Eurotatoria</taxon>
        <taxon>Bdelloidea</taxon>
        <taxon>Philodinida</taxon>
        <taxon>Philodinidae</taxon>
        <taxon>Rotaria</taxon>
    </lineage>
</organism>
<comment type="catalytic activity">
    <reaction evidence="1">
        <text>S-ubiquitinyl-[E2 ubiquitin-conjugating enzyme]-L-cysteine + [acceptor protein]-L-lysine = [E2 ubiquitin-conjugating enzyme]-L-cysteine + N(6)-ubiquitinyl-[acceptor protein]-L-lysine.</text>
        <dbReference type="EC" id="2.3.2.27"/>
    </reaction>
</comment>
<dbReference type="Gene3D" id="3.30.40.10">
    <property type="entry name" value="Zinc/RING finger domain, C3HC4 (zinc finger)"/>
    <property type="match status" value="1"/>
</dbReference>
<comment type="caution">
    <text evidence="17">The sequence shown here is derived from an EMBL/GenBank/DDBJ whole genome shotgun (WGS) entry which is preliminary data.</text>
</comment>
<dbReference type="InterPro" id="IPR001841">
    <property type="entry name" value="Znf_RING"/>
</dbReference>
<dbReference type="GO" id="GO:0006511">
    <property type="term" value="P:ubiquitin-dependent protein catabolic process"/>
    <property type="evidence" value="ECO:0007669"/>
    <property type="project" value="InterPro"/>
</dbReference>